<evidence type="ECO:0000313" key="2">
    <source>
        <dbReference type="Proteomes" id="UP000824469"/>
    </source>
</evidence>
<reference evidence="1 2" key="1">
    <citation type="journal article" date="2021" name="Nat. Plants">
        <title>The Taxus genome provides insights into paclitaxel biosynthesis.</title>
        <authorList>
            <person name="Xiong X."/>
            <person name="Gou J."/>
            <person name="Liao Q."/>
            <person name="Li Y."/>
            <person name="Zhou Q."/>
            <person name="Bi G."/>
            <person name="Li C."/>
            <person name="Du R."/>
            <person name="Wang X."/>
            <person name="Sun T."/>
            <person name="Guo L."/>
            <person name="Liang H."/>
            <person name="Lu P."/>
            <person name="Wu Y."/>
            <person name="Zhang Z."/>
            <person name="Ro D.K."/>
            <person name="Shang Y."/>
            <person name="Huang S."/>
            <person name="Yan J."/>
        </authorList>
    </citation>
    <scope>NUCLEOTIDE SEQUENCE [LARGE SCALE GENOMIC DNA]</scope>
    <source>
        <strain evidence="1">Ta-2019</strain>
    </source>
</reference>
<gene>
    <name evidence="1" type="ORF">KI387_014793</name>
</gene>
<sequence length="70" mass="7932">EGICINAICNCLSPFFENPSLSLSSIDQGLKGNTRFIEAKWQLRTNLKFPWRPLISLEGSSIYDLDDNLK</sequence>
<feature type="non-terminal residue" evidence="1">
    <location>
        <position position="70"/>
    </location>
</feature>
<evidence type="ECO:0000313" key="1">
    <source>
        <dbReference type="EMBL" id="KAH9303210.1"/>
    </source>
</evidence>
<dbReference type="Proteomes" id="UP000824469">
    <property type="component" value="Unassembled WGS sequence"/>
</dbReference>
<organism evidence="1 2">
    <name type="scientific">Taxus chinensis</name>
    <name type="common">Chinese yew</name>
    <name type="synonym">Taxus wallichiana var. chinensis</name>
    <dbReference type="NCBI Taxonomy" id="29808"/>
    <lineage>
        <taxon>Eukaryota</taxon>
        <taxon>Viridiplantae</taxon>
        <taxon>Streptophyta</taxon>
        <taxon>Embryophyta</taxon>
        <taxon>Tracheophyta</taxon>
        <taxon>Spermatophyta</taxon>
        <taxon>Pinopsida</taxon>
        <taxon>Pinidae</taxon>
        <taxon>Conifers II</taxon>
        <taxon>Cupressales</taxon>
        <taxon>Taxaceae</taxon>
        <taxon>Taxus</taxon>
    </lineage>
</organism>
<name>A0AA38CMC4_TAXCH</name>
<comment type="caution">
    <text evidence="1">The sequence shown here is derived from an EMBL/GenBank/DDBJ whole genome shotgun (WGS) entry which is preliminary data.</text>
</comment>
<protein>
    <submittedName>
        <fullName evidence="1">Uncharacterized protein</fullName>
    </submittedName>
</protein>
<accession>A0AA38CMC4</accession>
<dbReference type="PANTHER" id="PTHR34123:SF4">
    <property type="entry name" value="PHOSPHORIBOSYLTRANSFERASE-LIKE PROTEIN, PUTATIVE (DUF2358)-RELATED"/>
    <property type="match status" value="1"/>
</dbReference>
<proteinExistence type="predicted"/>
<dbReference type="PANTHER" id="PTHR34123">
    <property type="entry name" value="OS04G0578200 PROTEIN"/>
    <property type="match status" value="1"/>
</dbReference>
<dbReference type="EMBL" id="JAHRHJ020000009">
    <property type="protein sequence ID" value="KAH9303210.1"/>
    <property type="molecule type" value="Genomic_DNA"/>
</dbReference>
<dbReference type="Pfam" id="PF10184">
    <property type="entry name" value="DUF2358"/>
    <property type="match status" value="1"/>
</dbReference>
<feature type="non-terminal residue" evidence="1">
    <location>
        <position position="1"/>
    </location>
</feature>
<dbReference type="InterPro" id="IPR018790">
    <property type="entry name" value="DUF2358"/>
</dbReference>
<keyword evidence="2" id="KW-1185">Reference proteome</keyword>
<dbReference type="AlphaFoldDB" id="A0AA38CMC4"/>